<organism evidence="2 3">
    <name type="scientific">Euphydryas editha</name>
    <name type="common">Edith's checkerspot</name>
    <dbReference type="NCBI Taxonomy" id="104508"/>
    <lineage>
        <taxon>Eukaryota</taxon>
        <taxon>Metazoa</taxon>
        <taxon>Ecdysozoa</taxon>
        <taxon>Arthropoda</taxon>
        <taxon>Hexapoda</taxon>
        <taxon>Insecta</taxon>
        <taxon>Pterygota</taxon>
        <taxon>Neoptera</taxon>
        <taxon>Endopterygota</taxon>
        <taxon>Lepidoptera</taxon>
        <taxon>Glossata</taxon>
        <taxon>Ditrysia</taxon>
        <taxon>Papilionoidea</taxon>
        <taxon>Nymphalidae</taxon>
        <taxon>Nymphalinae</taxon>
        <taxon>Euphydryas</taxon>
    </lineage>
</organism>
<name>A0AAU9UBI3_EUPED</name>
<evidence type="ECO:0000256" key="1">
    <source>
        <dbReference type="SAM" id="MobiDB-lite"/>
    </source>
</evidence>
<accession>A0AAU9UBI3</accession>
<keyword evidence="3" id="KW-1185">Reference proteome</keyword>
<feature type="compositionally biased region" description="Basic residues" evidence="1">
    <location>
        <begin position="1"/>
        <end position="15"/>
    </location>
</feature>
<evidence type="ECO:0000313" key="2">
    <source>
        <dbReference type="EMBL" id="CAH2095182.1"/>
    </source>
</evidence>
<feature type="compositionally biased region" description="Low complexity" evidence="1">
    <location>
        <begin position="16"/>
        <end position="52"/>
    </location>
</feature>
<gene>
    <name evidence="2" type="ORF">EEDITHA_LOCUS10668</name>
</gene>
<sequence length="91" mass="10246">MTWTRRRRPPRRGHPCPRSFRIGPPGSRSGPTGPPRLRAPLRPRGLVPVRMRCPVLRPSRCSPAPSEPPSMSSPPHTDLNMNECDEVKPHE</sequence>
<evidence type="ECO:0000313" key="3">
    <source>
        <dbReference type="Proteomes" id="UP001153954"/>
    </source>
</evidence>
<dbReference type="AlphaFoldDB" id="A0AAU9UBI3"/>
<protein>
    <submittedName>
        <fullName evidence="2">Uncharacterized protein</fullName>
    </submittedName>
</protein>
<reference evidence="2" key="1">
    <citation type="submission" date="2022-03" db="EMBL/GenBank/DDBJ databases">
        <authorList>
            <person name="Tunstrom K."/>
        </authorList>
    </citation>
    <scope>NUCLEOTIDE SEQUENCE</scope>
</reference>
<feature type="region of interest" description="Disordered" evidence="1">
    <location>
        <begin position="1"/>
        <end position="91"/>
    </location>
</feature>
<proteinExistence type="predicted"/>
<dbReference type="Proteomes" id="UP001153954">
    <property type="component" value="Unassembled WGS sequence"/>
</dbReference>
<dbReference type="EMBL" id="CAKOGL010000015">
    <property type="protein sequence ID" value="CAH2095182.1"/>
    <property type="molecule type" value="Genomic_DNA"/>
</dbReference>
<comment type="caution">
    <text evidence="2">The sequence shown here is derived from an EMBL/GenBank/DDBJ whole genome shotgun (WGS) entry which is preliminary data.</text>
</comment>